<keyword evidence="4" id="KW-0812">Transmembrane</keyword>
<proteinExistence type="inferred from homology"/>
<keyword evidence="1 2" id="KW-0808">Transferase</keyword>
<comment type="similarity">
    <text evidence="2">Belongs to the CDP-alcohol phosphatidyltransferase class-I family.</text>
</comment>
<evidence type="ECO:0000256" key="1">
    <source>
        <dbReference type="ARBA" id="ARBA00022679"/>
    </source>
</evidence>
<keyword evidence="4" id="KW-0472">Membrane</keyword>
<dbReference type="InterPro" id="IPR000462">
    <property type="entry name" value="CDP-OH_P_trans"/>
</dbReference>
<dbReference type="GO" id="GO:0016780">
    <property type="term" value="F:phosphotransferase activity, for other substituted phosphate groups"/>
    <property type="evidence" value="ECO:0007669"/>
    <property type="project" value="InterPro"/>
</dbReference>
<evidence type="ECO:0000256" key="2">
    <source>
        <dbReference type="RuleBase" id="RU003750"/>
    </source>
</evidence>
<dbReference type="Proteomes" id="UP000254875">
    <property type="component" value="Unassembled WGS sequence"/>
</dbReference>
<evidence type="ECO:0000256" key="4">
    <source>
        <dbReference type="SAM" id="Phobius"/>
    </source>
</evidence>
<dbReference type="InterPro" id="IPR048254">
    <property type="entry name" value="CDP_ALCOHOL_P_TRANSF_CS"/>
</dbReference>
<feature type="transmembrane region" description="Helical" evidence="4">
    <location>
        <begin position="95"/>
        <end position="114"/>
    </location>
</feature>
<accession>A0A370MVT1</accession>
<organism evidence="5 6">
    <name type="scientific">Paraburkholderia lacunae</name>
    <dbReference type="NCBI Taxonomy" id="2211104"/>
    <lineage>
        <taxon>Bacteria</taxon>
        <taxon>Pseudomonadati</taxon>
        <taxon>Pseudomonadota</taxon>
        <taxon>Betaproteobacteria</taxon>
        <taxon>Burkholderiales</taxon>
        <taxon>Burkholderiaceae</taxon>
        <taxon>Paraburkholderia</taxon>
    </lineage>
</organism>
<feature type="transmembrane region" description="Helical" evidence="4">
    <location>
        <begin position="44"/>
        <end position="74"/>
    </location>
</feature>
<feature type="transmembrane region" description="Helical" evidence="4">
    <location>
        <begin position="126"/>
        <end position="145"/>
    </location>
</feature>
<gene>
    <name evidence="5" type="ORF">DLM46_37695</name>
</gene>
<feature type="region of interest" description="Disordered" evidence="3">
    <location>
        <begin position="217"/>
        <end position="237"/>
    </location>
</feature>
<dbReference type="RefSeq" id="WP_115109846.1">
    <property type="nucleotide sequence ID" value="NZ_QHKS01000056.1"/>
</dbReference>
<dbReference type="AlphaFoldDB" id="A0A370MVT1"/>
<protein>
    <submittedName>
        <fullName evidence="5">CDP-alcohol phosphatidyltransferase</fullName>
    </submittedName>
</protein>
<dbReference type="Gene3D" id="1.20.120.1760">
    <property type="match status" value="1"/>
</dbReference>
<name>A0A370MVT1_9BURK</name>
<dbReference type="OrthoDB" id="7059733at2"/>
<dbReference type="PROSITE" id="PS00379">
    <property type="entry name" value="CDP_ALCOHOL_P_TRANSF"/>
    <property type="match status" value="1"/>
</dbReference>
<evidence type="ECO:0000256" key="3">
    <source>
        <dbReference type="SAM" id="MobiDB-lite"/>
    </source>
</evidence>
<keyword evidence="6" id="KW-1185">Reference proteome</keyword>
<reference evidence="6" key="1">
    <citation type="submission" date="2018-05" db="EMBL/GenBank/DDBJ databases">
        <authorList>
            <person name="Feng T."/>
        </authorList>
    </citation>
    <scope>NUCLEOTIDE SEQUENCE [LARGE SCALE GENOMIC DNA]</scope>
    <source>
        <strain evidence="6">S27</strain>
    </source>
</reference>
<evidence type="ECO:0000313" key="6">
    <source>
        <dbReference type="Proteomes" id="UP000254875"/>
    </source>
</evidence>
<dbReference type="GO" id="GO:0008654">
    <property type="term" value="P:phospholipid biosynthetic process"/>
    <property type="evidence" value="ECO:0007669"/>
    <property type="project" value="InterPro"/>
</dbReference>
<comment type="caution">
    <text evidence="5">The sequence shown here is derived from an EMBL/GenBank/DDBJ whole genome shotgun (WGS) entry which is preliminary data.</text>
</comment>
<dbReference type="EMBL" id="QHKS01000056">
    <property type="protein sequence ID" value="RDJ97416.1"/>
    <property type="molecule type" value="Genomic_DNA"/>
</dbReference>
<keyword evidence="4" id="KW-1133">Transmembrane helix</keyword>
<evidence type="ECO:0000313" key="5">
    <source>
        <dbReference type="EMBL" id="RDJ97416.1"/>
    </source>
</evidence>
<sequence length="237" mass="25000">MTSRQKNPTNVPPPRTWDARLARRLVTPLVNTWVTPNHLTTLRLLIGVVGALCLAHGGFAWANAGALLIVLSNFADHTDGELARIGGKSSRIGHFYDLACDAVVTVMLFVGMGMGVGATHVGDLKIAPGLLGAVAGVAVALIFFLRMRIEEMAGKAGTKQASLGGFETEDVLYLLPIVTLTSVVTPFIVAAAIGAPLFAVWVVVDFWRTARRAARPAASPAGGASDASKTRQMWASE</sequence>
<dbReference type="InterPro" id="IPR043130">
    <property type="entry name" value="CDP-OH_PTrfase_TM_dom"/>
</dbReference>
<feature type="compositionally biased region" description="Low complexity" evidence="3">
    <location>
        <begin position="217"/>
        <end position="227"/>
    </location>
</feature>
<dbReference type="Pfam" id="PF01066">
    <property type="entry name" value="CDP-OH_P_transf"/>
    <property type="match status" value="1"/>
</dbReference>
<dbReference type="GO" id="GO:0016020">
    <property type="term" value="C:membrane"/>
    <property type="evidence" value="ECO:0007669"/>
    <property type="project" value="InterPro"/>
</dbReference>
<feature type="transmembrane region" description="Helical" evidence="4">
    <location>
        <begin position="171"/>
        <end position="204"/>
    </location>
</feature>